<evidence type="ECO:0000313" key="1">
    <source>
        <dbReference type="EMBL" id="PBK92579.1"/>
    </source>
</evidence>
<evidence type="ECO:0000313" key="2">
    <source>
        <dbReference type="Proteomes" id="UP000217790"/>
    </source>
</evidence>
<dbReference type="Proteomes" id="UP000217790">
    <property type="component" value="Unassembled WGS sequence"/>
</dbReference>
<proteinExistence type="predicted"/>
<name>A0A2H3DBG6_ARMGA</name>
<sequence>MVESHRYMYAPPLLNVAVTFTTVLPDLNINIEVNGTAMLYCLSGIVYYGNRHFTARFIELDGSVWFNNGIVQARGAHREGMIINVNLMQDVSGKT</sequence>
<protein>
    <submittedName>
        <fullName evidence="1">Uncharacterized protein</fullName>
    </submittedName>
</protein>
<keyword evidence="2" id="KW-1185">Reference proteome</keyword>
<reference evidence="2" key="1">
    <citation type="journal article" date="2017" name="Nat. Ecol. Evol.">
        <title>Genome expansion and lineage-specific genetic innovations in the forest pathogenic fungi Armillaria.</title>
        <authorList>
            <person name="Sipos G."/>
            <person name="Prasanna A.N."/>
            <person name="Walter M.C."/>
            <person name="O'Connor E."/>
            <person name="Balint B."/>
            <person name="Krizsan K."/>
            <person name="Kiss B."/>
            <person name="Hess J."/>
            <person name="Varga T."/>
            <person name="Slot J."/>
            <person name="Riley R."/>
            <person name="Boka B."/>
            <person name="Rigling D."/>
            <person name="Barry K."/>
            <person name="Lee J."/>
            <person name="Mihaltcheva S."/>
            <person name="LaButti K."/>
            <person name="Lipzen A."/>
            <person name="Waldron R."/>
            <person name="Moloney N.M."/>
            <person name="Sperisen C."/>
            <person name="Kredics L."/>
            <person name="Vagvoelgyi C."/>
            <person name="Patrignani A."/>
            <person name="Fitzpatrick D."/>
            <person name="Nagy I."/>
            <person name="Doyle S."/>
            <person name="Anderson J.B."/>
            <person name="Grigoriev I.V."/>
            <person name="Gueldener U."/>
            <person name="Muensterkoetter M."/>
            <person name="Nagy L.G."/>
        </authorList>
    </citation>
    <scope>NUCLEOTIDE SEQUENCE [LARGE SCALE GENOMIC DNA]</scope>
    <source>
        <strain evidence="2">Ar21-2</strain>
    </source>
</reference>
<accession>A0A2H3DBG6</accession>
<dbReference type="AlphaFoldDB" id="A0A2H3DBG6"/>
<dbReference type="EMBL" id="KZ293658">
    <property type="protein sequence ID" value="PBK92579.1"/>
    <property type="molecule type" value="Genomic_DNA"/>
</dbReference>
<dbReference type="InParanoid" id="A0A2H3DBG6"/>
<organism evidence="1 2">
    <name type="scientific">Armillaria gallica</name>
    <name type="common">Bulbous honey fungus</name>
    <name type="synonym">Armillaria bulbosa</name>
    <dbReference type="NCBI Taxonomy" id="47427"/>
    <lineage>
        <taxon>Eukaryota</taxon>
        <taxon>Fungi</taxon>
        <taxon>Dikarya</taxon>
        <taxon>Basidiomycota</taxon>
        <taxon>Agaricomycotina</taxon>
        <taxon>Agaricomycetes</taxon>
        <taxon>Agaricomycetidae</taxon>
        <taxon>Agaricales</taxon>
        <taxon>Marasmiineae</taxon>
        <taxon>Physalacriaceae</taxon>
        <taxon>Armillaria</taxon>
    </lineage>
</organism>
<dbReference type="OrthoDB" id="2629491at2759"/>
<gene>
    <name evidence="1" type="ORF">ARMGADRAFT_930353</name>
</gene>